<feature type="domain" description="DUF4440" evidence="1">
    <location>
        <begin position="112"/>
        <end position="211"/>
    </location>
</feature>
<name>A0ABT1QQN5_9GAMM</name>
<gene>
    <name evidence="2" type="ORF">NM961_07695</name>
</gene>
<comment type="caution">
    <text evidence="2">The sequence shown here is derived from an EMBL/GenBank/DDBJ whole genome shotgun (WGS) entry which is preliminary data.</text>
</comment>
<protein>
    <submittedName>
        <fullName evidence="2">DUF4440 domain-containing protein</fullName>
    </submittedName>
</protein>
<dbReference type="Proteomes" id="UP001165498">
    <property type="component" value="Unassembled WGS sequence"/>
</dbReference>
<proteinExistence type="predicted"/>
<keyword evidence="3" id="KW-1185">Reference proteome</keyword>
<evidence type="ECO:0000313" key="2">
    <source>
        <dbReference type="EMBL" id="MCQ4164591.1"/>
    </source>
</evidence>
<dbReference type="Gene3D" id="3.10.450.50">
    <property type="match status" value="1"/>
</dbReference>
<dbReference type="RefSeq" id="WP_255913430.1">
    <property type="nucleotide sequence ID" value="NZ_JANFQO010000005.1"/>
</dbReference>
<accession>A0ABT1QQN5</accession>
<organism evidence="2 3">
    <name type="scientific">Tahibacter harae</name>
    <dbReference type="NCBI Taxonomy" id="2963937"/>
    <lineage>
        <taxon>Bacteria</taxon>
        <taxon>Pseudomonadati</taxon>
        <taxon>Pseudomonadota</taxon>
        <taxon>Gammaproteobacteria</taxon>
        <taxon>Lysobacterales</taxon>
        <taxon>Rhodanobacteraceae</taxon>
        <taxon>Tahibacter</taxon>
    </lineage>
</organism>
<evidence type="ECO:0000313" key="3">
    <source>
        <dbReference type="Proteomes" id="UP001165498"/>
    </source>
</evidence>
<dbReference type="Pfam" id="PF14534">
    <property type="entry name" value="DUF4440"/>
    <property type="match status" value="1"/>
</dbReference>
<reference evidence="2" key="1">
    <citation type="submission" date="2022-07" db="EMBL/GenBank/DDBJ databases">
        <title>Tahibacter sp., a new gammaproteobacterium isolated from the silt sample collected at pig farm.</title>
        <authorList>
            <person name="Chen H."/>
        </authorList>
    </citation>
    <scope>NUCLEOTIDE SEQUENCE</scope>
    <source>
        <strain evidence="2">P2K</strain>
    </source>
</reference>
<dbReference type="SUPFAM" id="SSF54427">
    <property type="entry name" value="NTF2-like"/>
    <property type="match status" value="1"/>
</dbReference>
<dbReference type="EMBL" id="JANFQO010000005">
    <property type="protein sequence ID" value="MCQ4164591.1"/>
    <property type="molecule type" value="Genomic_DNA"/>
</dbReference>
<evidence type="ECO:0000259" key="1">
    <source>
        <dbReference type="Pfam" id="PF14534"/>
    </source>
</evidence>
<dbReference type="InterPro" id="IPR027843">
    <property type="entry name" value="DUF4440"/>
</dbReference>
<dbReference type="InterPro" id="IPR032710">
    <property type="entry name" value="NTF2-like_dom_sf"/>
</dbReference>
<sequence length="230" mass="23319">MSAGMACSGSVSRSRLGVAACSLAEIARSPIHAVRPRRSRGFSRHRCVFSSSFSGVPAMKAAVLAFALCGAVAPVFAAQSGAAAAPGASPVAPPAAARAVPASVELPAEFARVLRDYEKAWMAGDAAALAALFTDDGYALPNGQPPAAGAEAIRAAYQRNAGSPLSLRALHYVQSGDMAYIIGGFGGAADKPDFGKFVLVLRRAGDGGWRIAADMDNANAMPRRSAAAGG</sequence>